<evidence type="ECO:0000313" key="3">
    <source>
        <dbReference type="Proteomes" id="UP000619761"/>
    </source>
</evidence>
<feature type="signal peptide" evidence="1">
    <location>
        <begin position="1"/>
        <end position="20"/>
    </location>
</feature>
<dbReference type="Proteomes" id="UP000619761">
    <property type="component" value="Unassembled WGS sequence"/>
</dbReference>
<dbReference type="EMBL" id="BMYZ01000002">
    <property type="protein sequence ID" value="GGY79110.1"/>
    <property type="molecule type" value="Genomic_DNA"/>
</dbReference>
<keyword evidence="3" id="KW-1185">Reference proteome</keyword>
<accession>A0ABQ3B7J6</accession>
<comment type="caution">
    <text evidence="2">The sequence shown here is derived from an EMBL/GenBank/DDBJ whole genome shotgun (WGS) entry which is preliminary data.</text>
</comment>
<gene>
    <name evidence="2" type="ORF">GCM10011613_24880</name>
</gene>
<organism evidence="2 3">
    <name type="scientific">Cellvibrio zantedeschiae</name>
    <dbReference type="NCBI Taxonomy" id="1237077"/>
    <lineage>
        <taxon>Bacteria</taxon>
        <taxon>Pseudomonadati</taxon>
        <taxon>Pseudomonadota</taxon>
        <taxon>Gammaproteobacteria</taxon>
        <taxon>Cellvibrionales</taxon>
        <taxon>Cellvibrionaceae</taxon>
        <taxon>Cellvibrio</taxon>
    </lineage>
</organism>
<keyword evidence="1" id="KW-0732">Signal</keyword>
<evidence type="ECO:0000256" key="1">
    <source>
        <dbReference type="SAM" id="SignalP"/>
    </source>
</evidence>
<reference evidence="3" key="1">
    <citation type="journal article" date="2019" name="Int. J. Syst. Evol. Microbiol.">
        <title>The Global Catalogue of Microorganisms (GCM) 10K type strain sequencing project: providing services to taxonomists for standard genome sequencing and annotation.</title>
        <authorList>
            <consortium name="The Broad Institute Genomics Platform"/>
            <consortium name="The Broad Institute Genome Sequencing Center for Infectious Disease"/>
            <person name="Wu L."/>
            <person name="Ma J."/>
        </authorList>
    </citation>
    <scope>NUCLEOTIDE SEQUENCE [LARGE SCALE GENOMIC DNA]</scope>
    <source>
        <strain evidence="3">KCTC 32239</strain>
    </source>
</reference>
<dbReference type="RefSeq" id="WP_189419081.1">
    <property type="nucleotide sequence ID" value="NZ_BMYZ01000002.1"/>
</dbReference>
<name>A0ABQ3B7J6_9GAMM</name>
<proteinExistence type="predicted"/>
<protein>
    <submittedName>
        <fullName evidence="2">Integrating conjugative element protein</fullName>
    </submittedName>
</protein>
<evidence type="ECO:0000313" key="2">
    <source>
        <dbReference type="EMBL" id="GGY79110.1"/>
    </source>
</evidence>
<feature type="chain" id="PRO_5047085966" evidence="1">
    <location>
        <begin position="21"/>
        <end position="243"/>
    </location>
</feature>
<sequence>MKLLKISLIALVLFCSYCGAQENRLAVSTFESSLIEKAKTHENAWEYWGLTKQEWDRYTSIKEKSPWSVWKNEATPLAILSHYSSSPAEKIRYARIAAELDQWRENTVLEWQAIYNHEREIVYEKNRAVAEAKKPDVKNITASDRVLYFVEAGPCEARCRALTNRLLTTSAHIDIFVRKAKTEKEVFAWATAANIPVDRVHVKQITLNMENNYMDMVTTTPISLIEFPIAYLQTKSEYKAVIF</sequence>